<dbReference type="AlphaFoldDB" id="A0A1H8ZV37"/>
<dbReference type="EMBL" id="FOFD01000001">
    <property type="protein sequence ID" value="SEP68205.1"/>
    <property type="molecule type" value="Genomic_DNA"/>
</dbReference>
<dbReference type="InterPro" id="IPR049681">
    <property type="entry name" value="HVO_A0556-like"/>
</dbReference>
<dbReference type="NCBIfam" id="NF041921">
    <property type="entry name" value="HVO_A0556"/>
    <property type="match status" value="1"/>
</dbReference>
<evidence type="ECO:0008006" key="3">
    <source>
        <dbReference type="Google" id="ProtNLM"/>
    </source>
</evidence>
<gene>
    <name evidence="1" type="ORF">SAMN04489841_0269</name>
</gene>
<evidence type="ECO:0000313" key="1">
    <source>
        <dbReference type="EMBL" id="SEP68205.1"/>
    </source>
</evidence>
<name>A0A1H8ZV37_9EURY</name>
<organism evidence="1 2">
    <name type="scientific">Natrinema salaciae</name>
    <dbReference type="NCBI Taxonomy" id="1186196"/>
    <lineage>
        <taxon>Archaea</taxon>
        <taxon>Methanobacteriati</taxon>
        <taxon>Methanobacteriota</taxon>
        <taxon>Stenosarchaea group</taxon>
        <taxon>Halobacteria</taxon>
        <taxon>Halobacteriales</taxon>
        <taxon>Natrialbaceae</taxon>
        <taxon>Natrinema</taxon>
    </lineage>
</organism>
<dbReference type="Proteomes" id="UP000199114">
    <property type="component" value="Unassembled WGS sequence"/>
</dbReference>
<protein>
    <recommendedName>
        <fullName evidence="3">Small CPxCG-related zinc finger protein</fullName>
    </recommendedName>
</protein>
<sequence>MQSMDDPAAENPVLDLLEGTSCAFCDGGTLVRGTYHGNAAVICDDCHTPGAQLW</sequence>
<reference evidence="2" key="1">
    <citation type="submission" date="2016-10" db="EMBL/GenBank/DDBJ databases">
        <authorList>
            <person name="Varghese N."/>
            <person name="Submissions S."/>
        </authorList>
    </citation>
    <scope>NUCLEOTIDE SEQUENCE [LARGE SCALE GENOMIC DNA]</scope>
    <source>
        <strain evidence="2">DSM 25055</strain>
    </source>
</reference>
<keyword evidence="2" id="KW-1185">Reference proteome</keyword>
<evidence type="ECO:0000313" key="2">
    <source>
        <dbReference type="Proteomes" id="UP000199114"/>
    </source>
</evidence>
<proteinExistence type="predicted"/>
<accession>A0A1H8ZV37</accession>